<feature type="region of interest" description="Disordered" evidence="2">
    <location>
        <begin position="284"/>
        <end position="305"/>
    </location>
</feature>
<feature type="coiled-coil region" evidence="1">
    <location>
        <begin position="25"/>
        <end position="59"/>
    </location>
</feature>
<feature type="region of interest" description="Disordered" evidence="2">
    <location>
        <begin position="119"/>
        <end position="140"/>
    </location>
</feature>
<dbReference type="EMBL" id="JAJAGO010000012">
    <property type="protein sequence ID" value="MCT2593020.1"/>
    <property type="molecule type" value="Genomic_DNA"/>
</dbReference>
<accession>A0ABT2K0G0</accession>
<dbReference type="Proteomes" id="UP001156389">
    <property type="component" value="Unassembled WGS sequence"/>
</dbReference>
<reference evidence="3 4" key="1">
    <citation type="submission" date="2021-10" db="EMBL/GenBank/DDBJ databases">
        <title>Streptomyces gossypii sp. nov., isolated from soil collected from cotton field.</title>
        <authorList>
            <person name="Ge X."/>
            <person name="Chen X."/>
            <person name="Liu W."/>
        </authorList>
    </citation>
    <scope>NUCLEOTIDE SEQUENCE [LARGE SCALE GENOMIC DNA]</scope>
    <source>
        <strain evidence="3 4">N2-109</strain>
    </source>
</reference>
<proteinExistence type="predicted"/>
<sequence>MSSSSPHGFVVVRRGYRPSQVDGRYSDLLEERDTAQRQAERLTATADTAAEEAARLTALAATLTPPTYDSLGARAQSLLTIAAAEGDDLRADAETAAQQLTEAAEAEALAVRTAAHDTAQRVRAEAETSAAHTEQAAETRAEALRAAGKEEAEATRTAAEAALEEMTRHCTELLSVQEKQHLTESDTLDHELSETLGEAEARIAAQAARAEQVLTEARRAFADAEEAARHQLEDAEAQGTALLTEAHALEERIERETDRILSGHAEQGRELRQRMTHIRNSLAALTGRVPDASVPSLPGQAGGDG</sequence>
<organism evidence="3 4">
    <name type="scientific">Streptomyces gossypii</name>
    <dbReference type="NCBI Taxonomy" id="2883101"/>
    <lineage>
        <taxon>Bacteria</taxon>
        <taxon>Bacillati</taxon>
        <taxon>Actinomycetota</taxon>
        <taxon>Actinomycetes</taxon>
        <taxon>Kitasatosporales</taxon>
        <taxon>Streptomycetaceae</taxon>
        <taxon>Streptomyces</taxon>
    </lineage>
</organism>
<comment type="caution">
    <text evidence="3">The sequence shown here is derived from an EMBL/GenBank/DDBJ whole genome shotgun (WGS) entry which is preliminary data.</text>
</comment>
<dbReference type="RefSeq" id="WP_260220371.1">
    <property type="nucleotide sequence ID" value="NZ_JAJAGO010000012.1"/>
</dbReference>
<keyword evidence="4" id="KW-1185">Reference proteome</keyword>
<evidence type="ECO:0000256" key="1">
    <source>
        <dbReference type="SAM" id="Coils"/>
    </source>
</evidence>
<name>A0ABT2K0G0_9ACTN</name>
<evidence type="ECO:0000313" key="3">
    <source>
        <dbReference type="EMBL" id="MCT2593020.1"/>
    </source>
</evidence>
<protein>
    <submittedName>
        <fullName evidence="3">Cellulose-binding protein</fullName>
    </submittedName>
</protein>
<gene>
    <name evidence="3" type="ORF">LHJ74_24420</name>
</gene>
<keyword evidence="1" id="KW-0175">Coiled coil</keyword>
<feature type="coiled-coil region" evidence="1">
    <location>
        <begin position="207"/>
        <end position="252"/>
    </location>
</feature>
<evidence type="ECO:0000313" key="4">
    <source>
        <dbReference type="Proteomes" id="UP001156389"/>
    </source>
</evidence>
<evidence type="ECO:0000256" key="2">
    <source>
        <dbReference type="SAM" id="MobiDB-lite"/>
    </source>
</evidence>